<dbReference type="Proteomes" id="UP000004994">
    <property type="component" value="Chromosome 5"/>
</dbReference>
<dbReference type="Gramene" id="Solyc05g041900.1.1">
    <property type="protein sequence ID" value="Solyc05g041900.1.1.1"/>
    <property type="gene ID" value="Solyc05g041900.1"/>
</dbReference>
<reference evidence="1" key="2">
    <citation type="submission" date="2019-01" db="UniProtKB">
        <authorList>
            <consortium name="EnsemblPlants"/>
        </authorList>
    </citation>
    <scope>IDENTIFICATION</scope>
    <source>
        <strain evidence="1">cv. Heinz 1706</strain>
    </source>
</reference>
<protein>
    <submittedName>
        <fullName evidence="1">Uncharacterized protein</fullName>
    </submittedName>
</protein>
<dbReference type="PaxDb" id="4081-Solyc05g041900.1.1"/>
<accession>A0A3Q7GLP5</accession>
<evidence type="ECO:0000313" key="2">
    <source>
        <dbReference type="Proteomes" id="UP000004994"/>
    </source>
</evidence>
<proteinExistence type="predicted"/>
<dbReference type="InParanoid" id="A0A3Q7GLP5"/>
<dbReference type="EnsemblPlants" id="Solyc05g041900.1.1">
    <property type="protein sequence ID" value="Solyc05g041900.1.1.1"/>
    <property type="gene ID" value="Solyc05g041900.1"/>
</dbReference>
<dbReference type="AlphaFoldDB" id="A0A3Q7GLP5"/>
<evidence type="ECO:0000313" key="1">
    <source>
        <dbReference type="EnsemblPlants" id="Solyc05g041900.1.1.1"/>
    </source>
</evidence>
<keyword evidence="2" id="KW-1185">Reference proteome</keyword>
<sequence length="94" mass="10407">MSQRSSSLGISNPVEWLWFRGSSLESPGETFGSRAGNLSPQQAPQFDPVRHALDIAHNISGCESPSALANDRKESTLLKERLEQRITEKIIQNT</sequence>
<reference evidence="1" key="1">
    <citation type="journal article" date="2012" name="Nature">
        <title>The tomato genome sequence provides insights into fleshy fruit evolution.</title>
        <authorList>
            <consortium name="Tomato Genome Consortium"/>
        </authorList>
    </citation>
    <scope>NUCLEOTIDE SEQUENCE [LARGE SCALE GENOMIC DNA]</scope>
    <source>
        <strain evidence="1">cv. Heinz 1706</strain>
    </source>
</reference>
<name>A0A3Q7GLP5_SOLLC</name>
<organism evidence="1">
    <name type="scientific">Solanum lycopersicum</name>
    <name type="common">Tomato</name>
    <name type="synonym">Lycopersicon esculentum</name>
    <dbReference type="NCBI Taxonomy" id="4081"/>
    <lineage>
        <taxon>Eukaryota</taxon>
        <taxon>Viridiplantae</taxon>
        <taxon>Streptophyta</taxon>
        <taxon>Embryophyta</taxon>
        <taxon>Tracheophyta</taxon>
        <taxon>Spermatophyta</taxon>
        <taxon>Magnoliopsida</taxon>
        <taxon>eudicotyledons</taxon>
        <taxon>Gunneridae</taxon>
        <taxon>Pentapetalae</taxon>
        <taxon>asterids</taxon>
        <taxon>lamiids</taxon>
        <taxon>Solanales</taxon>
        <taxon>Solanaceae</taxon>
        <taxon>Solanoideae</taxon>
        <taxon>Solaneae</taxon>
        <taxon>Solanum</taxon>
        <taxon>Solanum subgen. Lycopersicon</taxon>
    </lineage>
</organism>